<dbReference type="EMBL" id="JXTB01000256">
    <property type="protein sequence ID" value="PON49669.1"/>
    <property type="molecule type" value="Genomic_DNA"/>
</dbReference>
<dbReference type="OrthoDB" id="1723663at2759"/>
<organism evidence="2 3">
    <name type="scientific">Parasponia andersonii</name>
    <name type="common">Sponia andersonii</name>
    <dbReference type="NCBI Taxonomy" id="3476"/>
    <lineage>
        <taxon>Eukaryota</taxon>
        <taxon>Viridiplantae</taxon>
        <taxon>Streptophyta</taxon>
        <taxon>Embryophyta</taxon>
        <taxon>Tracheophyta</taxon>
        <taxon>Spermatophyta</taxon>
        <taxon>Magnoliopsida</taxon>
        <taxon>eudicotyledons</taxon>
        <taxon>Gunneridae</taxon>
        <taxon>Pentapetalae</taxon>
        <taxon>rosids</taxon>
        <taxon>fabids</taxon>
        <taxon>Rosales</taxon>
        <taxon>Cannabaceae</taxon>
        <taxon>Parasponia</taxon>
    </lineage>
</organism>
<dbReference type="Proteomes" id="UP000237105">
    <property type="component" value="Unassembled WGS sequence"/>
</dbReference>
<dbReference type="STRING" id="3476.A0A2P5BLH8"/>
<sequence>MVVPLGPGKFYGTSLPRPRIYTDVKLNDERVDPPVRVMDALLSWANEAHWSMGGLSFKRLRLQGRIEGSVTKLRAQRERIAKNKTKLAAKSSSARSDRSGSKRKEVINDDDTDAEDDDDYDDSPPPAPIATKRRKFMDLIDKDADNEIGHKEEASGAHRVRRRRLVKKLGDDFDKVASENEEAKETPDEGLSNGGSGSVGSRARRQILEDTDAPATETVMKVVEEVNKLRFEGKKSKGSVKCKGKSGGASGSAPASRVRTSPRLAKKE</sequence>
<evidence type="ECO:0000313" key="3">
    <source>
        <dbReference type="Proteomes" id="UP000237105"/>
    </source>
</evidence>
<evidence type="ECO:0000256" key="1">
    <source>
        <dbReference type="SAM" id="MobiDB-lite"/>
    </source>
</evidence>
<name>A0A2P5BLH8_PARAD</name>
<evidence type="ECO:0000313" key="2">
    <source>
        <dbReference type="EMBL" id="PON49669.1"/>
    </source>
</evidence>
<dbReference type="PANTHER" id="PTHR35103:SF1">
    <property type="entry name" value="OS06G0115700 PROTEIN"/>
    <property type="match status" value="1"/>
</dbReference>
<feature type="compositionally biased region" description="Acidic residues" evidence="1">
    <location>
        <begin position="108"/>
        <end position="122"/>
    </location>
</feature>
<reference evidence="3" key="1">
    <citation type="submission" date="2016-06" db="EMBL/GenBank/DDBJ databases">
        <title>Parallel loss of symbiosis genes in relatives of nitrogen-fixing non-legume Parasponia.</title>
        <authorList>
            <person name="Van Velzen R."/>
            <person name="Holmer R."/>
            <person name="Bu F."/>
            <person name="Rutten L."/>
            <person name="Van Zeijl A."/>
            <person name="Liu W."/>
            <person name="Santuari L."/>
            <person name="Cao Q."/>
            <person name="Sharma T."/>
            <person name="Shen D."/>
            <person name="Roswanjaya Y."/>
            <person name="Wardhani T."/>
            <person name="Kalhor M.S."/>
            <person name="Jansen J."/>
            <person name="Van den Hoogen J."/>
            <person name="Gungor B."/>
            <person name="Hartog M."/>
            <person name="Hontelez J."/>
            <person name="Verver J."/>
            <person name="Yang W.-C."/>
            <person name="Schijlen E."/>
            <person name="Repin R."/>
            <person name="Schilthuizen M."/>
            <person name="Schranz E."/>
            <person name="Heidstra R."/>
            <person name="Miyata K."/>
            <person name="Fedorova E."/>
            <person name="Kohlen W."/>
            <person name="Bisseling T."/>
            <person name="Smit S."/>
            <person name="Geurts R."/>
        </authorList>
    </citation>
    <scope>NUCLEOTIDE SEQUENCE [LARGE SCALE GENOMIC DNA]</scope>
    <source>
        <strain evidence="3">cv. WU1-14</strain>
    </source>
</reference>
<feature type="region of interest" description="Disordered" evidence="1">
    <location>
        <begin position="233"/>
        <end position="268"/>
    </location>
</feature>
<gene>
    <name evidence="2" type="ORF">PanWU01x14_228330</name>
</gene>
<comment type="caution">
    <text evidence="2">The sequence shown here is derived from an EMBL/GenBank/DDBJ whole genome shotgun (WGS) entry which is preliminary data.</text>
</comment>
<dbReference type="PANTHER" id="PTHR35103">
    <property type="entry name" value="OS06G0115700 PROTEIN"/>
    <property type="match status" value="1"/>
</dbReference>
<feature type="compositionally biased region" description="Basic and acidic residues" evidence="1">
    <location>
        <begin position="169"/>
        <end position="187"/>
    </location>
</feature>
<dbReference type="AlphaFoldDB" id="A0A2P5BLH8"/>
<feature type="region of interest" description="Disordered" evidence="1">
    <location>
        <begin position="169"/>
        <end position="213"/>
    </location>
</feature>
<keyword evidence="3" id="KW-1185">Reference proteome</keyword>
<accession>A0A2P5BLH8</accession>
<feature type="compositionally biased region" description="Basic and acidic residues" evidence="1">
    <location>
        <begin position="95"/>
        <end position="107"/>
    </location>
</feature>
<proteinExistence type="predicted"/>
<feature type="region of interest" description="Disordered" evidence="1">
    <location>
        <begin position="82"/>
        <end position="135"/>
    </location>
</feature>
<protein>
    <submittedName>
        <fullName evidence="2">Uncharacterized protein</fullName>
    </submittedName>
</protein>